<dbReference type="PANTHER" id="PTHR33606">
    <property type="entry name" value="PROTEIN YCII"/>
    <property type="match status" value="1"/>
</dbReference>
<evidence type="ECO:0000313" key="2">
    <source>
        <dbReference type="EMBL" id="RPA79890.1"/>
    </source>
</evidence>
<dbReference type="InterPro" id="IPR005545">
    <property type="entry name" value="YCII"/>
</dbReference>
<accession>A0A3N4I712</accession>
<evidence type="ECO:0000259" key="1">
    <source>
        <dbReference type="Pfam" id="PF03795"/>
    </source>
</evidence>
<dbReference type="OrthoDB" id="5519740at2759"/>
<name>A0A3N4I712_ASCIM</name>
<dbReference type="EMBL" id="ML119694">
    <property type="protein sequence ID" value="RPA79890.1"/>
    <property type="molecule type" value="Genomic_DNA"/>
</dbReference>
<organism evidence="2 3">
    <name type="scientific">Ascobolus immersus RN42</name>
    <dbReference type="NCBI Taxonomy" id="1160509"/>
    <lineage>
        <taxon>Eukaryota</taxon>
        <taxon>Fungi</taxon>
        <taxon>Dikarya</taxon>
        <taxon>Ascomycota</taxon>
        <taxon>Pezizomycotina</taxon>
        <taxon>Pezizomycetes</taxon>
        <taxon>Pezizales</taxon>
        <taxon>Ascobolaceae</taxon>
        <taxon>Ascobolus</taxon>
    </lineage>
</organism>
<dbReference type="Pfam" id="PF03795">
    <property type="entry name" value="YCII"/>
    <property type="match status" value="1"/>
</dbReference>
<protein>
    <recommendedName>
        <fullName evidence="1">YCII-related domain-containing protein</fullName>
    </recommendedName>
</protein>
<dbReference type="InterPro" id="IPR051807">
    <property type="entry name" value="Sec-metab_biosynth-assoc"/>
</dbReference>
<reference evidence="2 3" key="1">
    <citation type="journal article" date="2018" name="Nat. Ecol. Evol.">
        <title>Pezizomycetes genomes reveal the molecular basis of ectomycorrhizal truffle lifestyle.</title>
        <authorList>
            <person name="Murat C."/>
            <person name="Payen T."/>
            <person name="Noel B."/>
            <person name="Kuo A."/>
            <person name="Morin E."/>
            <person name="Chen J."/>
            <person name="Kohler A."/>
            <person name="Krizsan K."/>
            <person name="Balestrini R."/>
            <person name="Da Silva C."/>
            <person name="Montanini B."/>
            <person name="Hainaut M."/>
            <person name="Levati E."/>
            <person name="Barry K.W."/>
            <person name="Belfiori B."/>
            <person name="Cichocki N."/>
            <person name="Clum A."/>
            <person name="Dockter R.B."/>
            <person name="Fauchery L."/>
            <person name="Guy J."/>
            <person name="Iotti M."/>
            <person name="Le Tacon F."/>
            <person name="Lindquist E.A."/>
            <person name="Lipzen A."/>
            <person name="Malagnac F."/>
            <person name="Mello A."/>
            <person name="Molinier V."/>
            <person name="Miyauchi S."/>
            <person name="Poulain J."/>
            <person name="Riccioni C."/>
            <person name="Rubini A."/>
            <person name="Sitrit Y."/>
            <person name="Splivallo R."/>
            <person name="Traeger S."/>
            <person name="Wang M."/>
            <person name="Zifcakova L."/>
            <person name="Wipf D."/>
            <person name="Zambonelli A."/>
            <person name="Paolocci F."/>
            <person name="Nowrousian M."/>
            <person name="Ottonello S."/>
            <person name="Baldrian P."/>
            <person name="Spatafora J.W."/>
            <person name="Henrissat B."/>
            <person name="Nagy L.G."/>
            <person name="Aury J.M."/>
            <person name="Wincker P."/>
            <person name="Grigoriev I.V."/>
            <person name="Bonfante P."/>
            <person name="Martin F.M."/>
        </authorList>
    </citation>
    <scope>NUCLEOTIDE SEQUENCE [LARGE SCALE GENOMIC DNA]</scope>
    <source>
        <strain evidence="2 3">RN42</strain>
    </source>
</reference>
<dbReference type="PANTHER" id="PTHR33606:SF3">
    <property type="entry name" value="PROTEIN YCII"/>
    <property type="match status" value="1"/>
</dbReference>
<feature type="domain" description="YCII-related" evidence="1">
    <location>
        <begin position="14"/>
        <end position="107"/>
    </location>
</feature>
<gene>
    <name evidence="2" type="ORF">BJ508DRAFT_415697</name>
</gene>
<proteinExistence type="predicted"/>
<dbReference type="Gene3D" id="3.30.70.1060">
    <property type="entry name" value="Dimeric alpha+beta barrel"/>
    <property type="match status" value="1"/>
</dbReference>
<dbReference type="AlphaFoldDB" id="A0A3N4I712"/>
<evidence type="ECO:0000313" key="3">
    <source>
        <dbReference type="Proteomes" id="UP000275078"/>
    </source>
</evidence>
<dbReference type="SUPFAM" id="SSF54909">
    <property type="entry name" value="Dimeric alpha+beta barrel"/>
    <property type="match status" value="1"/>
</dbReference>
<keyword evidence="3" id="KW-1185">Reference proteome</keyword>
<dbReference type="Proteomes" id="UP000275078">
    <property type="component" value="Unassembled WGS sequence"/>
</dbReference>
<dbReference type="InterPro" id="IPR011008">
    <property type="entry name" value="Dimeric_a/b-barrel"/>
</dbReference>
<sequence>MSAAAPTPISKHEWLCILPDQADAQPRRLEVRSQHLEGIKKAEAEGFFTFGGAFFADKFQEGVTPNFKGSVMIALGDNKEEVVAKLKEDVYTKNNVWDWEKVEIYPFRTAVRVPLPY</sequence>